<dbReference type="OrthoDB" id="17128at2759"/>
<accession>A0A8J4Q2Z9</accession>
<evidence type="ECO:0000313" key="2">
    <source>
        <dbReference type="EMBL" id="KAF2077187.1"/>
    </source>
</evidence>
<feature type="compositionally biased region" description="Polar residues" evidence="1">
    <location>
        <begin position="469"/>
        <end position="482"/>
    </location>
</feature>
<dbReference type="Gene3D" id="3.20.20.140">
    <property type="entry name" value="Metal-dependent hydrolases"/>
    <property type="match status" value="1"/>
</dbReference>
<feature type="region of interest" description="Disordered" evidence="1">
    <location>
        <begin position="23"/>
        <end position="51"/>
    </location>
</feature>
<dbReference type="AlphaFoldDB" id="A0A8J4Q2Z9"/>
<name>A0A8J4Q2Z9_9MYCE</name>
<feature type="compositionally biased region" description="Low complexity" evidence="1">
    <location>
        <begin position="483"/>
        <end position="498"/>
    </location>
</feature>
<comment type="caution">
    <text evidence="2">The sequence shown here is derived from an EMBL/GenBank/DDBJ whole genome shotgun (WGS) entry which is preliminary data.</text>
</comment>
<dbReference type="InterPro" id="IPR032466">
    <property type="entry name" value="Metal_Hydrolase"/>
</dbReference>
<feature type="compositionally biased region" description="Low complexity" evidence="1">
    <location>
        <begin position="450"/>
        <end position="468"/>
    </location>
</feature>
<organism evidence="2 3">
    <name type="scientific">Polysphondylium violaceum</name>
    <dbReference type="NCBI Taxonomy" id="133409"/>
    <lineage>
        <taxon>Eukaryota</taxon>
        <taxon>Amoebozoa</taxon>
        <taxon>Evosea</taxon>
        <taxon>Eumycetozoa</taxon>
        <taxon>Dictyostelia</taxon>
        <taxon>Dictyosteliales</taxon>
        <taxon>Dictyosteliaceae</taxon>
        <taxon>Polysphondylium</taxon>
    </lineage>
</organism>
<evidence type="ECO:0000256" key="1">
    <source>
        <dbReference type="SAM" id="MobiDB-lite"/>
    </source>
</evidence>
<dbReference type="SUPFAM" id="SSF51556">
    <property type="entry name" value="Metallo-dependent hydrolases"/>
    <property type="match status" value="1"/>
</dbReference>
<protein>
    <submittedName>
        <fullName evidence="2">Uncharacterized protein</fullName>
    </submittedName>
</protein>
<keyword evidence="3" id="KW-1185">Reference proteome</keyword>
<feature type="compositionally biased region" description="Low complexity" evidence="1">
    <location>
        <begin position="38"/>
        <end position="48"/>
    </location>
</feature>
<feature type="region of interest" description="Disordered" evidence="1">
    <location>
        <begin position="450"/>
        <end position="499"/>
    </location>
</feature>
<reference evidence="2" key="1">
    <citation type="submission" date="2020-01" db="EMBL/GenBank/DDBJ databases">
        <title>Development of genomics and gene disruption for Polysphondylium violaceum indicates a role for the polyketide synthase stlB in stalk morphogenesis.</title>
        <authorList>
            <person name="Narita B."/>
            <person name="Kawabe Y."/>
            <person name="Kin K."/>
            <person name="Saito T."/>
            <person name="Gibbs R."/>
            <person name="Kuspa A."/>
            <person name="Muzny D."/>
            <person name="Queller D."/>
            <person name="Richards S."/>
            <person name="Strassman J."/>
            <person name="Sucgang R."/>
            <person name="Worley K."/>
            <person name="Schaap P."/>
        </authorList>
    </citation>
    <scope>NUCLEOTIDE SEQUENCE</scope>
    <source>
        <strain evidence="2">QSvi11</strain>
    </source>
</reference>
<gene>
    <name evidence="2" type="ORF">CYY_001508</name>
</gene>
<proteinExistence type="predicted"/>
<dbReference type="Proteomes" id="UP000695562">
    <property type="component" value="Unassembled WGS sequence"/>
</dbReference>
<dbReference type="EMBL" id="AJWJ01000036">
    <property type="protein sequence ID" value="KAF2077187.1"/>
    <property type="molecule type" value="Genomic_DNA"/>
</dbReference>
<sequence>MAMSWISNKFKSVVDAIEKIDNKIPRNDSDNEGDNDNDNSSGNGNNNESKYKKSNIAENQLSLEAKKMIYDAVSPYTQTPHGCISDFMVNLYGTGSHSQCFVNKEAVDIFHNPINTLKFKSMASGCGVLSVNEFDTQYMYRLVSLVRNLRRFSYPFGKHMLCSIDQRYDYSGEALPNLTGYYVPNDYLFDIVNDYKDLFTPCISIHPYRKDCVDELIKYAVLGVRYVVWSPISMGINPSSELCDDFYETLIQNDMILFIHTGDEHVLVDAPESDNKWGNPLLLRRPLNLGVKIVAVHSGGEGKSQDIDEKYPHPLVPNINLFLRIMHEPRYTNNLVGDISGIVAHGRVDSIIPLLDHQNIHNRLINGSDYPLPAVNTSVLTILLAKNGLITSEERDIVNEIYNYNPILFDFVLKRILRSPSGKQFCLSIFRTNSFFDLKDKSNILFDSGKSSPLKSMPSSSTGSTSSSNWNELSPQPTSPDFNSTLSNNNNNNSNNFNIDDVHNDDTFFDEELNNSMNNDGEFKDVIENGYNHEHPSLEEYSLQ</sequence>
<evidence type="ECO:0000313" key="3">
    <source>
        <dbReference type="Proteomes" id="UP000695562"/>
    </source>
</evidence>